<sequence length="221" mass="22698">MTRVLVIGSSGGIGAALFSEATARGGKVTGLSRSGDGLDITDPDSVDRHLGALDTTFDRIVVATGALQSGGRAPEKALKQIDAAYLTQQFAVNALGPALILKHVPRLLTRDAPSAVGVLSARVGSIGDNGLGGWYGYRAAKAAVNQIVHTAAIELARTHKKAVCVALHPGTVATPFTSDFVSPENATPPAKAAGNLLDVLDGLTPAKTGGFYDYAGKEIPW</sequence>
<dbReference type="EMBL" id="JBHRTB010000010">
    <property type="protein sequence ID" value="MFC3145229.1"/>
    <property type="molecule type" value="Genomic_DNA"/>
</dbReference>
<dbReference type="PANTHER" id="PTHR45458">
    <property type="entry name" value="SHORT-CHAIN DEHYDROGENASE/REDUCTASE SDR"/>
    <property type="match status" value="1"/>
</dbReference>
<dbReference type="InterPro" id="IPR052184">
    <property type="entry name" value="SDR_enzymes"/>
</dbReference>
<reference evidence="2" key="1">
    <citation type="journal article" date="2019" name="Int. J. Syst. Evol. Microbiol.">
        <title>The Global Catalogue of Microorganisms (GCM) 10K type strain sequencing project: providing services to taxonomists for standard genome sequencing and annotation.</title>
        <authorList>
            <consortium name="The Broad Institute Genomics Platform"/>
            <consortium name="The Broad Institute Genome Sequencing Center for Infectious Disease"/>
            <person name="Wu L."/>
            <person name="Ma J."/>
        </authorList>
    </citation>
    <scope>NUCLEOTIDE SEQUENCE [LARGE SCALE GENOMIC DNA]</scope>
    <source>
        <strain evidence="2">KCTC 52366</strain>
    </source>
</reference>
<dbReference type="PANTHER" id="PTHR45458:SF1">
    <property type="entry name" value="SHORT CHAIN DEHYDROGENASE"/>
    <property type="match status" value="1"/>
</dbReference>
<accession>A0ABV7GU96</accession>
<evidence type="ECO:0000313" key="2">
    <source>
        <dbReference type="Proteomes" id="UP001595632"/>
    </source>
</evidence>
<proteinExistence type="predicted"/>
<name>A0ABV7GU96_9RHOB</name>
<dbReference type="PRINTS" id="PR00081">
    <property type="entry name" value="GDHRDH"/>
</dbReference>
<dbReference type="RefSeq" id="WP_275634602.1">
    <property type="nucleotide sequence ID" value="NZ_JARGYD010000010.1"/>
</dbReference>
<protein>
    <submittedName>
        <fullName evidence="1">SDR family NAD(P)-dependent oxidoreductase</fullName>
    </submittedName>
</protein>
<evidence type="ECO:0000313" key="1">
    <source>
        <dbReference type="EMBL" id="MFC3145229.1"/>
    </source>
</evidence>
<dbReference type="Proteomes" id="UP001595632">
    <property type="component" value="Unassembled WGS sequence"/>
</dbReference>
<dbReference type="Pfam" id="PF13561">
    <property type="entry name" value="adh_short_C2"/>
    <property type="match status" value="1"/>
</dbReference>
<comment type="caution">
    <text evidence="1">The sequence shown here is derived from an EMBL/GenBank/DDBJ whole genome shotgun (WGS) entry which is preliminary data.</text>
</comment>
<dbReference type="InterPro" id="IPR036291">
    <property type="entry name" value="NAD(P)-bd_dom_sf"/>
</dbReference>
<dbReference type="InterPro" id="IPR002347">
    <property type="entry name" value="SDR_fam"/>
</dbReference>
<keyword evidence="2" id="KW-1185">Reference proteome</keyword>
<dbReference type="SUPFAM" id="SSF51735">
    <property type="entry name" value="NAD(P)-binding Rossmann-fold domains"/>
    <property type="match status" value="1"/>
</dbReference>
<organism evidence="1 2">
    <name type="scientific">Psychromarinibacter halotolerans</name>
    <dbReference type="NCBI Taxonomy" id="1775175"/>
    <lineage>
        <taxon>Bacteria</taxon>
        <taxon>Pseudomonadati</taxon>
        <taxon>Pseudomonadota</taxon>
        <taxon>Alphaproteobacteria</taxon>
        <taxon>Rhodobacterales</taxon>
        <taxon>Paracoccaceae</taxon>
        <taxon>Psychromarinibacter</taxon>
    </lineage>
</organism>
<dbReference type="Gene3D" id="3.40.50.720">
    <property type="entry name" value="NAD(P)-binding Rossmann-like Domain"/>
    <property type="match status" value="1"/>
</dbReference>
<gene>
    <name evidence="1" type="ORF">ACFOGP_21085</name>
</gene>